<dbReference type="Proteomes" id="UP000004477">
    <property type="component" value="Unassembled WGS sequence"/>
</dbReference>
<name>D1PG63_9BACT</name>
<dbReference type="EMBL" id="ACBX02000038">
    <property type="protein sequence ID" value="EFB34318.1"/>
    <property type="molecule type" value="Genomic_DNA"/>
</dbReference>
<dbReference type="AlphaFoldDB" id="D1PG63"/>
<dbReference type="STRING" id="537011.PREVCOP_06227"/>
<protein>
    <submittedName>
        <fullName evidence="1">Uncharacterized protein</fullName>
    </submittedName>
</protein>
<sequence>MAAAFSTHANACVAEYSDHNYYMFSVFNRDQTSPAYLYDIASYWQKYAGNTSSINLSFYRWNKEDIKKVAQSKKDTGMLSYLRNLNAYLDACEKLNPNAWNYASKQERLQIQQSLTRLNNASKIYKGTQLKSQYALLRMRTNMMKGFHQQNITYWNAIASRFPKSPWREAMRNIYARALWKTGKHHQALEIYAEQGDMASIRVLARNYRNLAGIQSIYLKNPNSAMLTYLVQDFVNNCQQTIDSRSKEQLDKEWIEEIGAKVIYQKEALNFITFANKVIAEGKTQSPCLWRSATAMLHYLYGYQQEAWKEISEAVALDGTQRMKDNARAIRLLVSTRNTQVDSDYPQYLVGEFKWLNEMAKEENPRKDSSTNPDNHYVEVKERVAYRALYNRFKTMADKAKKENRQEAGRDYESMATAMYGMMDAYMRTFYKEQQNEEYISRYLYSSEYALRLDSLSAQQLADYYRFITAQHQDAFQQYVCQSLYRNADFFKDMIGTKYLAEGNFGEAARWQKDVSLKFINNQAISFYAEKRSYSVPYWFNHQKVNDSDMWSIQGNYAHLKENPKWKFCQEMNQLIGQYNVAREGEAREKLAYELATRYYQASCYGDCWYLTHYGKSVTDSARTGEADFAAIAQDYLKISKQSSNLTLRYHSLYALSSIGIDPWFKITYDANWKEQKLLQPQSAQYQAMMEWSQFSHQHPEIVDQYTTRCDVLKQFEKNTLISYHFPSVGKMVTFSPHISRPTLAHQLLCIRTSSDVQAHNS</sequence>
<reference evidence="1" key="1">
    <citation type="submission" date="2009-11" db="EMBL/GenBank/DDBJ databases">
        <authorList>
            <person name="Weinstock G."/>
            <person name="Sodergren E."/>
            <person name="Clifton S."/>
            <person name="Fulton L."/>
            <person name="Fulton B."/>
            <person name="Courtney L."/>
            <person name="Fronick C."/>
            <person name="Harrison M."/>
            <person name="Strong C."/>
            <person name="Farmer C."/>
            <person name="Delahaunty K."/>
            <person name="Markovic C."/>
            <person name="Hall O."/>
            <person name="Minx P."/>
            <person name="Tomlinson C."/>
            <person name="Mitreva M."/>
            <person name="Nelson J."/>
            <person name="Hou S."/>
            <person name="Wollam A."/>
            <person name="Pepin K.H."/>
            <person name="Johnson M."/>
            <person name="Bhonagiri V."/>
            <person name="Nash W.E."/>
            <person name="Warren W."/>
            <person name="Chinwalla A."/>
            <person name="Mardis E.R."/>
            <person name="Wilson R.K."/>
        </authorList>
    </citation>
    <scope>NUCLEOTIDE SEQUENCE [LARGE SCALE GENOMIC DNA]</scope>
    <source>
        <strain evidence="1">DSM 18205</strain>
    </source>
</reference>
<keyword evidence="2" id="KW-1185">Reference proteome</keyword>
<proteinExistence type="predicted"/>
<dbReference type="HOGENOM" id="CLU_365954_0_0_10"/>
<accession>D1PG63</accession>
<gene>
    <name evidence="1" type="ORF">PREVCOP_06227</name>
</gene>
<organism evidence="1 2">
    <name type="scientific">Segatella copri DSM 18205</name>
    <dbReference type="NCBI Taxonomy" id="537011"/>
    <lineage>
        <taxon>Bacteria</taxon>
        <taxon>Pseudomonadati</taxon>
        <taxon>Bacteroidota</taxon>
        <taxon>Bacteroidia</taxon>
        <taxon>Bacteroidales</taxon>
        <taxon>Prevotellaceae</taxon>
        <taxon>Segatella</taxon>
    </lineage>
</organism>
<evidence type="ECO:0000313" key="2">
    <source>
        <dbReference type="Proteomes" id="UP000004477"/>
    </source>
</evidence>
<comment type="caution">
    <text evidence="1">The sequence shown here is derived from an EMBL/GenBank/DDBJ whole genome shotgun (WGS) entry which is preliminary data.</text>
</comment>
<dbReference type="PaxDb" id="537011-PREVCOP_06227"/>
<evidence type="ECO:0000313" key="1">
    <source>
        <dbReference type="EMBL" id="EFB34318.1"/>
    </source>
</evidence>